<keyword evidence="7" id="KW-0999">Mitochondrion inner membrane</keyword>
<keyword evidence="3" id="KW-0812">Transmembrane</keyword>
<dbReference type="AlphaFoldDB" id="A0A1I7X473"/>
<comment type="function">
    <text evidence="7">Component of the MICOS complex, a large protein complex of the mitochondrial inner membrane that plays crucial roles in the maintenance of crista junctions, inner membrane architecture, and formation of contact sites to the outer membrane.</text>
</comment>
<comment type="similarity">
    <text evidence="2">Belongs to the apolipoprotein O/MICOS complex subunit Mic27 family.</text>
</comment>
<reference evidence="9" key="1">
    <citation type="submission" date="2016-11" db="UniProtKB">
        <authorList>
            <consortium name="WormBaseParasite"/>
        </authorList>
    </citation>
    <scope>IDENTIFICATION</scope>
</reference>
<protein>
    <recommendedName>
        <fullName evidence="7">MICOS complex subunit</fullName>
    </recommendedName>
</protein>
<evidence type="ECO:0000256" key="7">
    <source>
        <dbReference type="RuleBase" id="RU363021"/>
    </source>
</evidence>
<evidence type="ECO:0000256" key="3">
    <source>
        <dbReference type="ARBA" id="ARBA00022692"/>
    </source>
</evidence>
<sequence length="193" mass="21852">MTVEDEPLVSKISQAKEKVGNVFSQWWTLTTAEKMPSPDARNLTTIKDVCNFILPVYAEDAPKNIYNVVEDEPLPLQREFATVRKAFNTECERFKSRCTIIDKALTKTKSTVNNVNHYVYEEWTVLPKAAVITIGGMAGFVLGLKKGRIVRILTSSTGMLTMATFCYPHEAVDVIRTGIHHTEHVWQKFQQGM</sequence>
<evidence type="ECO:0000313" key="9">
    <source>
        <dbReference type="WBParaSite" id="Hba_12324"/>
    </source>
</evidence>
<name>A0A1I7X473_HETBA</name>
<evidence type="ECO:0000256" key="5">
    <source>
        <dbReference type="ARBA" id="ARBA00023128"/>
    </source>
</evidence>
<dbReference type="InterPro" id="IPR033182">
    <property type="entry name" value="MIC26/MIC27_animal"/>
</dbReference>
<dbReference type="Proteomes" id="UP000095283">
    <property type="component" value="Unplaced"/>
</dbReference>
<organism evidence="8 9">
    <name type="scientific">Heterorhabditis bacteriophora</name>
    <name type="common">Entomopathogenic nematode worm</name>
    <dbReference type="NCBI Taxonomy" id="37862"/>
    <lineage>
        <taxon>Eukaryota</taxon>
        <taxon>Metazoa</taxon>
        <taxon>Ecdysozoa</taxon>
        <taxon>Nematoda</taxon>
        <taxon>Chromadorea</taxon>
        <taxon>Rhabditida</taxon>
        <taxon>Rhabditina</taxon>
        <taxon>Rhabditomorpha</taxon>
        <taxon>Strongyloidea</taxon>
        <taxon>Heterorhabditidae</taxon>
        <taxon>Heterorhabditis</taxon>
    </lineage>
</organism>
<evidence type="ECO:0000256" key="6">
    <source>
        <dbReference type="ARBA" id="ARBA00023136"/>
    </source>
</evidence>
<evidence type="ECO:0000256" key="2">
    <source>
        <dbReference type="ARBA" id="ARBA00010904"/>
    </source>
</evidence>
<evidence type="ECO:0000256" key="1">
    <source>
        <dbReference type="ARBA" id="ARBA00004325"/>
    </source>
</evidence>
<dbReference type="Pfam" id="PF09769">
    <property type="entry name" value="ApoO"/>
    <property type="match status" value="1"/>
</dbReference>
<keyword evidence="8" id="KW-1185">Reference proteome</keyword>
<comment type="subunit">
    <text evidence="7">Component of the mitochondrial contact site and cristae organizing system (MICOS) complex.</text>
</comment>
<keyword evidence="4" id="KW-1133">Transmembrane helix</keyword>
<keyword evidence="6" id="KW-0472">Membrane</keyword>
<keyword evidence="5 7" id="KW-0496">Mitochondrion</keyword>
<accession>A0A1I7X473</accession>
<dbReference type="InterPro" id="IPR019166">
    <property type="entry name" value="MIC26/MIC27"/>
</dbReference>
<comment type="subcellular location">
    <subcellularLocation>
        <location evidence="7">Mitochondrion inner membrane</location>
    </subcellularLocation>
    <subcellularLocation>
        <location evidence="1">Mitochondrion membrane</location>
    </subcellularLocation>
</comment>
<dbReference type="PANTHER" id="PTHR14564">
    <property type="entry name" value="MICOS COMPLEX SUBUNIT MIC26 / MIC27 FAMILY MEMBER"/>
    <property type="match status" value="1"/>
</dbReference>
<dbReference type="WBParaSite" id="Hba_12324">
    <property type="protein sequence ID" value="Hba_12324"/>
    <property type="gene ID" value="Hba_12324"/>
</dbReference>
<proteinExistence type="inferred from homology"/>
<dbReference type="GO" id="GO:0042407">
    <property type="term" value="P:cristae formation"/>
    <property type="evidence" value="ECO:0007669"/>
    <property type="project" value="InterPro"/>
</dbReference>
<evidence type="ECO:0000256" key="4">
    <source>
        <dbReference type="ARBA" id="ARBA00022989"/>
    </source>
</evidence>
<dbReference type="GO" id="GO:0061617">
    <property type="term" value="C:MICOS complex"/>
    <property type="evidence" value="ECO:0007669"/>
    <property type="project" value="UniProtKB-UniRule"/>
</dbReference>
<evidence type="ECO:0000313" key="8">
    <source>
        <dbReference type="Proteomes" id="UP000095283"/>
    </source>
</evidence>